<dbReference type="Gene3D" id="3.40.50.300">
    <property type="entry name" value="P-loop containing nucleotide triphosphate hydrolases"/>
    <property type="match status" value="1"/>
</dbReference>
<accession>A0A0E4C9J7</accession>
<dbReference type="PANTHER" id="PTHR11669:SF8">
    <property type="entry name" value="DNA POLYMERASE III SUBUNIT DELTA"/>
    <property type="match status" value="1"/>
</dbReference>
<reference evidence="1 2" key="1">
    <citation type="submission" date="2015-03" db="EMBL/GenBank/DDBJ databases">
        <authorList>
            <person name="Murphy D."/>
        </authorList>
    </citation>
    <scope>NUCLEOTIDE SEQUENCE [LARGE SCALE GENOMIC DNA]</scope>
    <source>
        <strain evidence="1 2">OL-4</strain>
    </source>
</reference>
<dbReference type="Pfam" id="PF13177">
    <property type="entry name" value="DNA_pol3_delta2"/>
    <property type="match status" value="1"/>
</dbReference>
<dbReference type="RefSeq" id="WP_046499594.1">
    <property type="nucleotide sequence ID" value="NZ_CGIH01000045.1"/>
</dbReference>
<protein>
    <submittedName>
        <fullName evidence="1">p-loop containing nucleoside triphosphate hydrolase</fullName>
    </submittedName>
</protein>
<evidence type="ECO:0000313" key="2">
    <source>
        <dbReference type="Proteomes" id="UP000045545"/>
    </source>
</evidence>
<proteinExistence type="predicted"/>
<dbReference type="SUPFAM" id="SSF52540">
    <property type="entry name" value="P-loop containing nucleoside triphosphate hydrolases"/>
    <property type="match status" value="1"/>
</dbReference>
<keyword evidence="1" id="KW-0378">Hydrolase</keyword>
<dbReference type="GO" id="GO:0016787">
    <property type="term" value="F:hydrolase activity"/>
    <property type="evidence" value="ECO:0007669"/>
    <property type="project" value="UniProtKB-KW"/>
</dbReference>
<dbReference type="CDD" id="cd00009">
    <property type="entry name" value="AAA"/>
    <property type="match status" value="1"/>
</dbReference>
<name>A0A0E4C9J7_9FIRM</name>
<organism evidence="1 2">
    <name type="scientific">Syntrophomonas zehnderi OL-4</name>
    <dbReference type="NCBI Taxonomy" id="690567"/>
    <lineage>
        <taxon>Bacteria</taxon>
        <taxon>Bacillati</taxon>
        <taxon>Bacillota</taxon>
        <taxon>Clostridia</taxon>
        <taxon>Eubacteriales</taxon>
        <taxon>Syntrophomonadaceae</taxon>
        <taxon>Syntrophomonas</taxon>
    </lineage>
</organism>
<dbReference type="InterPro" id="IPR027417">
    <property type="entry name" value="P-loop_NTPase"/>
</dbReference>
<dbReference type="InterPro" id="IPR050238">
    <property type="entry name" value="DNA_Rep/Repair_Clamp_Loader"/>
</dbReference>
<dbReference type="EMBL" id="CGIH01000045">
    <property type="protein sequence ID" value="CFY01191.1"/>
    <property type="molecule type" value="Genomic_DNA"/>
</dbReference>
<sequence>MKYFKDIVGHDKIIAVLEKALQKGRLSHAYLFLGPAGVGKFTTALAMAQAVILTGDPQGEAYWREGVHPDFKLVKKMDSKTLLGIEQITQEIEPWLALKPYRADQRVVIIKDAHLLSLPAANALLKTLEEPPDYAVIILAADENNLLETIVSRCQIMNFSSLSEQDIKNHFLTQGMDEEKALNLARLGQGSIADALLFAEEEWEEYWFIAENILTSLADGSTYQVFAAAEKMEKHPEIMVSLLETILRDILIFQQTHDPDRLLMDRNLSLCQNFKLLDPYRLRPAMSSINSLKKHYKGAVNSLLLNINISYELLDALR</sequence>
<dbReference type="STRING" id="690567.2545"/>
<gene>
    <name evidence="1" type="ORF">2545</name>
</gene>
<dbReference type="PANTHER" id="PTHR11669">
    <property type="entry name" value="REPLICATION FACTOR C / DNA POLYMERASE III GAMMA-TAU SUBUNIT"/>
    <property type="match status" value="1"/>
</dbReference>
<evidence type="ECO:0000313" key="1">
    <source>
        <dbReference type="EMBL" id="CFY01191.1"/>
    </source>
</evidence>
<dbReference type="Proteomes" id="UP000045545">
    <property type="component" value="Unassembled WGS sequence"/>
</dbReference>
<keyword evidence="2" id="KW-1185">Reference proteome</keyword>
<dbReference type="AlphaFoldDB" id="A0A0E4C9J7"/>
<dbReference type="GO" id="GO:0006261">
    <property type="term" value="P:DNA-templated DNA replication"/>
    <property type="evidence" value="ECO:0007669"/>
    <property type="project" value="TreeGrafter"/>
</dbReference>